<feature type="domain" description="PH" evidence="5">
    <location>
        <begin position="81"/>
        <end position="182"/>
    </location>
</feature>
<dbReference type="CDD" id="cd00821">
    <property type="entry name" value="PH"/>
    <property type="match status" value="1"/>
</dbReference>
<dbReference type="FunCoup" id="A0A024GV64">
    <property type="interactions" value="233"/>
</dbReference>
<dbReference type="PANTHER" id="PTHR20935:SF0">
    <property type="entry name" value="SERINE_THREONINE-PROTEIN PHOSPHATASE PGAM5, MITOCHONDRIAL"/>
    <property type="match status" value="1"/>
</dbReference>
<dbReference type="SUPFAM" id="SSF53254">
    <property type="entry name" value="Phosphoglycerate mutase-like"/>
    <property type="match status" value="1"/>
</dbReference>
<dbReference type="EMBL" id="CAIX01000892">
    <property type="protein sequence ID" value="CCI50641.1"/>
    <property type="molecule type" value="Genomic_DNA"/>
</dbReference>
<dbReference type="Proteomes" id="UP000053237">
    <property type="component" value="Unassembled WGS sequence"/>
</dbReference>
<dbReference type="InterPro" id="IPR029033">
    <property type="entry name" value="His_PPase_superfam"/>
</dbReference>
<dbReference type="SMART" id="SM00855">
    <property type="entry name" value="PGAM"/>
    <property type="match status" value="1"/>
</dbReference>
<reference evidence="6 7" key="1">
    <citation type="submission" date="2012-05" db="EMBL/GenBank/DDBJ databases">
        <title>Recombination and specialization in a pathogen metapopulation.</title>
        <authorList>
            <person name="Gardiner A."/>
            <person name="Kemen E."/>
            <person name="Schultz-Larsen T."/>
            <person name="MacLean D."/>
            <person name="Van Oosterhout C."/>
            <person name="Jones J.D.G."/>
        </authorList>
    </citation>
    <scope>NUCLEOTIDE SEQUENCE [LARGE SCALE GENOMIC DNA]</scope>
    <source>
        <strain evidence="6 7">Ac Nc2</strain>
    </source>
</reference>
<dbReference type="SMART" id="SM00233">
    <property type="entry name" value="PH"/>
    <property type="match status" value="1"/>
</dbReference>
<name>A0A024GV64_9STRA</name>
<keyword evidence="7" id="KW-1185">Reference proteome</keyword>
<dbReference type="STRING" id="65357.A0A024GV64"/>
<proteinExistence type="inferred from homology"/>
<sequence length="447" mass="50464">MLKLNPTKFELVTQKRRQQFSAINCVTTKSSTIASQTSDSHTSGSFDRIIDTETGVVWKPSGSVFAHDRVSNANVRVFANDVLMHGILSKKGKVGWQTWKNRSFVLRGHQLDYFTVESNGRNGALKGRMMICGAKIERIGGNIGNGLAFSIHCENASFSRILAAPDTQTLMDWLTSLTIASSALIVAPTIDQEVLDHGRTTRVILIRHGHYHASNGPTADFDSSLTEIGLGQAQLTGQYLYEYLSARSVLKRFRSNFPICHTGARRTMETAQCIVDRICELEHKQNPTFNMSTREEVLFREAWPCNPFPTTNRKTLVYEKTETAASDCARLRFVYRNMFRHLIPSDLDEKESPVPTEEQNRFSNLYANCTRGNVRPRDRYRIIVCHANIIRWFICQAFGVDGEGVWGKMRYHHCGITEFEIDSVGNVRLSSMNQTGHLPQGLITESF</sequence>
<dbReference type="AlphaFoldDB" id="A0A024GV64"/>
<accession>A0A024GV64</accession>
<evidence type="ECO:0000256" key="1">
    <source>
        <dbReference type="ARBA" id="ARBA00006717"/>
    </source>
</evidence>
<dbReference type="CDD" id="cd07067">
    <property type="entry name" value="HP_PGM_like"/>
    <property type="match status" value="1"/>
</dbReference>
<dbReference type="InterPro" id="IPR013078">
    <property type="entry name" value="His_Pase_superF_clade-1"/>
</dbReference>
<dbReference type="SUPFAM" id="SSF50729">
    <property type="entry name" value="PH domain-like"/>
    <property type="match status" value="1"/>
</dbReference>
<evidence type="ECO:0000313" key="6">
    <source>
        <dbReference type="EMBL" id="CCI50641.1"/>
    </source>
</evidence>
<dbReference type="PROSITE" id="PS50003">
    <property type="entry name" value="PH_DOMAIN"/>
    <property type="match status" value="1"/>
</dbReference>
<keyword evidence="2" id="KW-0378">Hydrolase</keyword>
<protein>
    <recommendedName>
        <fullName evidence="3">Serine/threonine-protein phosphatase PGAM5, mitochondrial</fullName>
    </recommendedName>
    <alternativeName>
        <fullName evidence="4">Serine/threonine-protein phosphatase Pgam5, mitochondrial</fullName>
    </alternativeName>
</protein>
<dbReference type="InterPro" id="IPR011993">
    <property type="entry name" value="PH-like_dom_sf"/>
</dbReference>
<gene>
    <name evidence="6" type="ORF">BN9_126510</name>
</gene>
<dbReference type="InterPro" id="IPR001849">
    <property type="entry name" value="PH_domain"/>
</dbReference>
<dbReference type="OrthoDB" id="2118094at2759"/>
<dbReference type="GO" id="GO:0004722">
    <property type="term" value="F:protein serine/threonine phosphatase activity"/>
    <property type="evidence" value="ECO:0007669"/>
    <property type="project" value="TreeGrafter"/>
</dbReference>
<dbReference type="Gene3D" id="3.40.50.1240">
    <property type="entry name" value="Phosphoglycerate mutase-like"/>
    <property type="match status" value="1"/>
</dbReference>
<dbReference type="GO" id="GO:0090141">
    <property type="term" value="P:positive regulation of mitochondrial fission"/>
    <property type="evidence" value="ECO:0007669"/>
    <property type="project" value="TreeGrafter"/>
</dbReference>
<organism evidence="6 7">
    <name type="scientific">Albugo candida</name>
    <dbReference type="NCBI Taxonomy" id="65357"/>
    <lineage>
        <taxon>Eukaryota</taxon>
        <taxon>Sar</taxon>
        <taxon>Stramenopiles</taxon>
        <taxon>Oomycota</taxon>
        <taxon>Peronosporomycetes</taxon>
        <taxon>Albuginales</taxon>
        <taxon>Albuginaceae</taxon>
        <taxon>Albugo</taxon>
    </lineage>
</organism>
<dbReference type="PANTHER" id="PTHR20935">
    <property type="entry name" value="PHOSPHOGLYCERATE MUTASE-RELATED"/>
    <property type="match status" value="1"/>
</dbReference>
<comment type="caution">
    <text evidence="6">The sequence shown here is derived from an EMBL/GenBank/DDBJ whole genome shotgun (WGS) entry which is preliminary data.</text>
</comment>
<evidence type="ECO:0000259" key="5">
    <source>
        <dbReference type="PROSITE" id="PS50003"/>
    </source>
</evidence>
<evidence type="ECO:0000256" key="2">
    <source>
        <dbReference type="ARBA" id="ARBA00022801"/>
    </source>
</evidence>
<evidence type="ECO:0000313" key="7">
    <source>
        <dbReference type="Proteomes" id="UP000053237"/>
    </source>
</evidence>
<evidence type="ECO:0000256" key="4">
    <source>
        <dbReference type="ARBA" id="ARBA00040722"/>
    </source>
</evidence>
<dbReference type="GO" id="GO:0005739">
    <property type="term" value="C:mitochondrion"/>
    <property type="evidence" value="ECO:0007669"/>
    <property type="project" value="TreeGrafter"/>
</dbReference>
<comment type="similarity">
    <text evidence="1">Belongs to the phosphoglycerate mutase family. BPG-dependent PGAM subfamily.</text>
</comment>
<dbReference type="InterPro" id="IPR051021">
    <property type="entry name" value="Mito_Ser/Thr_phosphatase"/>
</dbReference>
<dbReference type="Gene3D" id="2.30.29.30">
    <property type="entry name" value="Pleckstrin-homology domain (PH domain)/Phosphotyrosine-binding domain (PTB)"/>
    <property type="match status" value="1"/>
</dbReference>
<dbReference type="Pfam" id="PF00169">
    <property type="entry name" value="PH"/>
    <property type="match status" value="1"/>
</dbReference>
<dbReference type="InParanoid" id="A0A024GV64"/>
<evidence type="ECO:0000256" key="3">
    <source>
        <dbReference type="ARBA" id="ARBA00039765"/>
    </source>
</evidence>